<dbReference type="SUPFAM" id="SSF50129">
    <property type="entry name" value="GroES-like"/>
    <property type="match status" value="1"/>
</dbReference>
<keyword evidence="1" id="KW-0560">Oxidoreductase</keyword>
<dbReference type="Gene3D" id="3.40.50.720">
    <property type="entry name" value="NAD(P)-binding Rossmann-like Domain"/>
    <property type="match status" value="1"/>
</dbReference>
<gene>
    <name evidence="4" type="ORF">CAAN4_E17084</name>
</gene>
<evidence type="ECO:0000259" key="3">
    <source>
        <dbReference type="Pfam" id="PF16884"/>
    </source>
</evidence>
<dbReference type="InterPro" id="IPR036291">
    <property type="entry name" value="NAD(P)-bd_dom_sf"/>
</dbReference>
<dbReference type="Gene3D" id="3.90.180.10">
    <property type="entry name" value="Medium-chain alcohol dehydrogenases, catalytic domain"/>
    <property type="match status" value="1"/>
</dbReference>
<dbReference type="InterPro" id="IPR041694">
    <property type="entry name" value="ADH_N_2"/>
</dbReference>
<evidence type="ECO:0000259" key="2">
    <source>
        <dbReference type="Pfam" id="PF00107"/>
    </source>
</evidence>
<dbReference type="Pfam" id="PF16884">
    <property type="entry name" value="ADH_N_2"/>
    <property type="match status" value="1"/>
</dbReference>
<dbReference type="Pfam" id="PF00107">
    <property type="entry name" value="ADH_zinc_N"/>
    <property type="match status" value="1"/>
</dbReference>
<dbReference type="PANTHER" id="PTHR43205:SF19">
    <property type="entry name" value="ENOYL REDUCTASE (ER) DOMAIN-CONTAINING PROTEIN"/>
    <property type="match status" value="1"/>
</dbReference>
<dbReference type="InterPro" id="IPR045010">
    <property type="entry name" value="MDR_fam"/>
</dbReference>
<proteinExistence type="predicted"/>
<dbReference type="InterPro" id="IPR011032">
    <property type="entry name" value="GroES-like_sf"/>
</dbReference>
<dbReference type="SUPFAM" id="SSF51735">
    <property type="entry name" value="NAD(P)-binding Rossmann-fold domains"/>
    <property type="match status" value="1"/>
</dbReference>
<protein>
    <recommendedName>
        <fullName evidence="6">Enoyl reductase (ER) domain-containing protein</fullName>
    </recommendedName>
</protein>
<evidence type="ECO:0000313" key="4">
    <source>
        <dbReference type="EMBL" id="CAK7909891.1"/>
    </source>
</evidence>
<dbReference type="Proteomes" id="UP001497600">
    <property type="component" value="Chromosome E"/>
</dbReference>
<dbReference type="EMBL" id="OZ004257">
    <property type="protein sequence ID" value="CAK7909891.1"/>
    <property type="molecule type" value="Genomic_DNA"/>
</dbReference>
<evidence type="ECO:0000256" key="1">
    <source>
        <dbReference type="ARBA" id="ARBA00023002"/>
    </source>
</evidence>
<evidence type="ECO:0000313" key="5">
    <source>
        <dbReference type="Proteomes" id="UP001497600"/>
    </source>
</evidence>
<feature type="domain" description="Alcohol dehydrogenase-like C-terminal" evidence="2">
    <location>
        <begin position="173"/>
        <end position="306"/>
    </location>
</feature>
<evidence type="ECO:0008006" key="6">
    <source>
        <dbReference type="Google" id="ProtNLM"/>
    </source>
</evidence>
<organism evidence="4 5">
    <name type="scientific">[Candida] anglica</name>
    <dbReference type="NCBI Taxonomy" id="148631"/>
    <lineage>
        <taxon>Eukaryota</taxon>
        <taxon>Fungi</taxon>
        <taxon>Dikarya</taxon>
        <taxon>Ascomycota</taxon>
        <taxon>Saccharomycotina</taxon>
        <taxon>Pichiomycetes</taxon>
        <taxon>Debaryomycetaceae</taxon>
        <taxon>Kurtzmaniella</taxon>
    </lineage>
</organism>
<accession>A0ABP0EDZ2</accession>
<dbReference type="PANTHER" id="PTHR43205">
    <property type="entry name" value="PROSTAGLANDIN REDUCTASE"/>
    <property type="match status" value="1"/>
</dbReference>
<reference evidence="4 5" key="1">
    <citation type="submission" date="2024-01" db="EMBL/GenBank/DDBJ databases">
        <authorList>
            <consortium name="Genoscope - CEA"/>
            <person name="William W."/>
        </authorList>
    </citation>
    <scope>NUCLEOTIDE SEQUENCE [LARGE SCALE GENOMIC DNA]</scope>
    <source>
        <strain evidence="4 5">29B2s-10</strain>
    </source>
</reference>
<dbReference type="InterPro" id="IPR013149">
    <property type="entry name" value="ADH-like_C"/>
</dbReference>
<feature type="domain" description="Oxidoreductase N-terminal" evidence="3">
    <location>
        <begin position="28"/>
        <end position="120"/>
    </location>
</feature>
<keyword evidence="5" id="KW-1185">Reference proteome</keyword>
<name>A0ABP0EDZ2_9ASCO</name>
<dbReference type="CDD" id="cd05288">
    <property type="entry name" value="PGDH"/>
    <property type="match status" value="1"/>
</dbReference>
<sequence length="358" mass="39525">MSRVPKEAKTFVLNKSPVTAVNLNLGEEKSTFKLINKPIRDLRDDEVLVKTLYLSNDPTQRAWIQKGLNAERMYVDPVLEGQAMKSSGLGRVVASKLPGYNVGDVISCALSWQDYSIVKKVSVYNKIPQTDLPMTMFLDVLGMTGLTAYFGLLQVAQLKKTDTIVISAASGATGSMCVQIAKKVIGCKRVIGISGGAEKCRYVESIGADVCVDYKDPKFEKNMKQALGEEKYCDVFFDGVGGRILDTMLQLVKPFGQVIACGAIAGYNDFRKSFVSGWGQIITNRLTVKGFIILDFQDQYEQGVKDIAKWIQEGKIKVDNSSFTLVDLSHEGDFRKIPETWGILFSDKKGPGKLLTKL</sequence>